<comment type="subcellular location">
    <subcellularLocation>
        <location evidence="1">Nucleus</location>
    </subcellularLocation>
</comment>
<feature type="domain" description="Xylanolytic transcriptional activator regulatory" evidence="3">
    <location>
        <begin position="159"/>
        <end position="233"/>
    </location>
</feature>
<name>A0A2T3YX59_TRIA4</name>
<dbReference type="OrthoDB" id="6612291at2759"/>
<protein>
    <recommendedName>
        <fullName evidence="3">Xylanolytic transcriptional activator regulatory domain-containing protein</fullName>
    </recommendedName>
</protein>
<dbReference type="EMBL" id="KZ679268">
    <property type="protein sequence ID" value="PTB37161.1"/>
    <property type="molecule type" value="Genomic_DNA"/>
</dbReference>
<reference evidence="4 5" key="1">
    <citation type="submission" date="2016-07" db="EMBL/GenBank/DDBJ databases">
        <title>Multiple horizontal gene transfer events from other fungi enriched the ability of initially mycotrophic Trichoderma (Ascomycota) to feed on dead plant biomass.</title>
        <authorList>
            <consortium name="DOE Joint Genome Institute"/>
            <person name="Aerts A."/>
            <person name="Atanasova L."/>
            <person name="Chenthamara K."/>
            <person name="Zhang J."/>
            <person name="Grujic M."/>
            <person name="Henrissat B."/>
            <person name="Kuo A."/>
            <person name="Salamov A."/>
            <person name="Lipzen A."/>
            <person name="Labutti K."/>
            <person name="Barry K."/>
            <person name="Miao Y."/>
            <person name="Rahimi M.J."/>
            <person name="Shen Q."/>
            <person name="Grigoriev I.V."/>
            <person name="Kubicek C.P."/>
            <person name="Druzhinina I.S."/>
        </authorList>
    </citation>
    <scope>NUCLEOTIDE SEQUENCE [LARGE SCALE GENOMIC DNA]</scope>
    <source>
        <strain evidence="4 5">CBS 433.97</strain>
    </source>
</reference>
<evidence type="ECO:0000313" key="4">
    <source>
        <dbReference type="EMBL" id="PTB37161.1"/>
    </source>
</evidence>
<dbReference type="InterPro" id="IPR007219">
    <property type="entry name" value="XnlR_reg_dom"/>
</dbReference>
<dbReference type="GO" id="GO:0003677">
    <property type="term" value="F:DNA binding"/>
    <property type="evidence" value="ECO:0007669"/>
    <property type="project" value="InterPro"/>
</dbReference>
<evidence type="ECO:0000256" key="2">
    <source>
        <dbReference type="ARBA" id="ARBA00023242"/>
    </source>
</evidence>
<dbReference type="GO" id="GO:0006351">
    <property type="term" value="P:DNA-templated transcription"/>
    <property type="evidence" value="ECO:0007669"/>
    <property type="project" value="InterPro"/>
</dbReference>
<dbReference type="PANTHER" id="PTHR31001:SF40">
    <property type="entry name" value="ZN(II)2CYS6 TRANSCRIPTION FACTOR (EUROFUNG)"/>
    <property type="match status" value="1"/>
</dbReference>
<dbReference type="CDD" id="cd12148">
    <property type="entry name" value="fungal_TF_MHR"/>
    <property type="match status" value="1"/>
</dbReference>
<dbReference type="Pfam" id="PF04082">
    <property type="entry name" value="Fungal_trans"/>
    <property type="match status" value="1"/>
</dbReference>
<dbReference type="InterPro" id="IPR050613">
    <property type="entry name" value="Sec_Metabolite_Reg"/>
</dbReference>
<dbReference type="STRING" id="1042311.A0A2T3YX59"/>
<dbReference type="GO" id="GO:0008270">
    <property type="term" value="F:zinc ion binding"/>
    <property type="evidence" value="ECO:0007669"/>
    <property type="project" value="InterPro"/>
</dbReference>
<organism evidence="4 5">
    <name type="scientific">Trichoderma asperellum (strain ATCC 204424 / CBS 433.97 / NBRC 101777)</name>
    <dbReference type="NCBI Taxonomy" id="1042311"/>
    <lineage>
        <taxon>Eukaryota</taxon>
        <taxon>Fungi</taxon>
        <taxon>Dikarya</taxon>
        <taxon>Ascomycota</taxon>
        <taxon>Pezizomycotina</taxon>
        <taxon>Sordariomycetes</taxon>
        <taxon>Hypocreomycetidae</taxon>
        <taxon>Hypocreales</taxon>
        <taxon>Hypocreaceae</taxon>
        <taxon>Trichoderma</taxon>
    </lineage>
</organism>
<keyword evidence="2" id="KW-0539">Nucleus</keyword>
<dbReference type="GO" id="GO:0005634">
    <property type="term" value="C:nucleus"/>
    <property type="evidence" value="ECO:0007669"/>
    <property type="project" value="UniProtKB-SubCell"/>
</dbReference>
<keyword evidence="5" id="KW-1185">Reference proteome</keyword>
<accession>A0A2T3YX59</accession>
<evidence type="ECO:0000256" key="1">
    <source>
        <dbReference type="ARBA" id="ARBA00004123"/>
    </source>
</evidence>
<gene>
    <name evidence="4" type="ORF">M441DRAFT_149168</name>
</gene>
<evidence type="ECO:0000313" key="5">
    <source>
        <dbReference type="Proteomes" id="UP000240493"/>
    </source>
</evidence>
<sequence>MYSSFYGSWCPLAGEWLTESMWATFGGTLGQEPRDEEQLRRMSLKLCRNSAVPLGDNHTDVEEWFAEFSGPKLRWESLGLLFVIWAYGARRLPDKAVLPQDCIELQNNHGSCLVSRYKMAAWKCIELSRDASNSNTLLAFVVFGHCLLESNVSGDAGMQYWRAHGDLMALTTYLGLHVSPNADSMDWTVTTQIRRRLFAAIFAHDKVTATFTGRPMFLGRKFSSTPLPLDMSDELLLSKPPLTRREDCRVDENGWNIDGKIYMTTTLRARAMLSYVRDEILEIALQGMDFGGKMALLNLKWREMQIVDGFPPCLIYHPEDIHNPDIPGREVYGKVLIWLEHLQNLFFIERLLSKEDDACEGNETRLFEISIEMVTLAHLFWTHQNRLKTAQDCVEWNVVSFAAPAGGVLCMELLRGTTRGTMSPVATKAVIVEKLGMLASFLDWVGPISPNADICFRVKKVVRRVLEQALEAPVQTNMLDEGGHWNMDVSADFSTFFNLDLLDTFEWLRPEGA</sequence>
<dbReference type="Proteomes" id="UP000240493">
    <property type="component" value="Unassembled WGS sequence"/>
</dbReference>
<dbReference type="AlphaFoldDB" id="A0A2T3YX59"/>
<proteinExistence type="predicted"/>
<evidence type="ECO:0000259" key="3">
    <source>
        <dbReference type="Pfam" id="PF04082"/>
    </source>
</evidence>
<dbReference type="PANTHER" id="PTHR31001">
    <property type="entry name" value="UNCHARACTERIZED TRANSCRIPTIONAL REGULATORY PROTEIN"/>
    <property type="match status" value="1"/>
</dbReference>